<name>A0A368FU97_ANCCA</name>
<dbReference type="STRING" id="29170.A0A368FU97"/>
<dbReference type="EMBL" id="JOJR01000630">
    <property type="protein sequence ID" value="RCN35733.1"/>
    <property type="molecule type" value="Genomic_DNA"/>
</dbReference>
<evidence type="ECO:0000313" key="1">
    <source>
        <dbReference type="EMBL" id="RCN35733.1"/>
    </source>
</evidence>
<gene>
    <name evidence="1" type="ORF">ANCCAN_18404</name>
</gene>
<protein>
    <recommendedName>
        <fullName evidence="3">Cysteine rich repeat-containing domain protein</fullName>
    </recommendedName>
</protein>
<evidence type="ECO:0000313" key="2">
    <source>
        <dbReference type="Proteomes" id="UP000252519"/>
    </source>
</evidence>
<reference evidence="1 2" key="1">
    <citation type="submission" date="2014-10" db="EMBL/GenBank/DDBJ databases">
        <title>Draft genome of the hookworm Ancylostoma caninum.</title>
        <authorList>
            <person name="Mitreva M."/>
        </authorList>
    </citation>
    <scope>NUCLEOTIDE SEQUENCE [LARGE SCALE GENOMIC DNA]</scope>
    <source>
        <strain evidence="1 2">Baltimore</strain>
    </source>
</reference>
<proteinExistence type="predicted"/>
<sequence length="70" mass="7649">MQCITMCLQPCEMKCRETQPMIVCLPLCQRTCEATCTQTQQNVTPCQGGDARGCSCSNGYIQCGGMCCRV</sequence>
<comment type="caution">
    <text evidence="1">The sequence shown here is derived from an EMBL/GenBank/DDBJ whole genome shotgun (WGS) entry which is preliminary data.</text>
</comment>
<organism evidence="1 2">
    <name type="scientific">Ancylostoma caninum</name>
    <name type="common">Dog hookworm</name>
    <dbReference type="NCBI Taxonomy" id="29170"/>
    <lineage>
        <taxon>Eukaryota</taxon>
        <taxon>Metazoa</taxon>
        <taxon>Ecdysozoa</taxon>
        <taxon>Nematoda</taxon>
        <taxon>Chromadorea</taxon>
        <taxon>Rhabditida</taxon>
        <taxon>Rhabditina</taxon>
        <taxon>Rhabditomorpha</taxon>
        <taxon>Strongyloidea</taxon>
        <taxon>Ancylostomatidae</taxon>
        <taxon>Ancylostomatinae</taxon>
        <taxon>Ancylostoma</taxon>
    </lineage>
</organism>
<evidence type="ECO:0008006" key="3">
    <source>
        <dbReference type="Google" id="ProtNLM"/>
    </source>
</evidence>
<keyword evidence="2" id="KW-1185">Reference proteome</keyword>
<accession>A0A368FU97</accession>
<dbReference type="AlphaFoldDB" id="A0A368FU97"/>
<dbReference type="OrthoDB" id="5900954at2759"/>
<dbReference type="Proteomes" id="UP000252519">
    <property type="component" value="Unassembled WGS sequence"/>
</dbReference>